<name>A0ABD3PD03_9STRA</name>
<protein>
    <recommendedName>
        <fullName evidence="4">Serine aminopeptidase S33 domain-containing protein</fullName>
    </recommendedName>
</protein>
<dbReference type="AlphaFoldDB" id="A0ABD3PD03"/>
<proteinExistence type="predicted"/>
<comment type="caution">
    <text evidence="2">The sequence shown here is derived from an EMBL/GenBank/DDBJ whole genome shotgun (WGS) entry which is preliminary data.</text>
</comment>
<feature type="region of interest" description="Disordered" evidence="1">
    <location>
        <begin position="541"/>
        <end position="581"/>
    </location>
</feature>
<evidence type="ECO:0000313" key="2">
    <source>
        <dbReference type="EMBL" id="KAL3785995.1"/>
    </source>
</evidence>
<reference evidence="2 3" key="1">
    <citation type="submission" date="2024-10" db="EMBL/GenBank/DDBJ databases">
        <title>Updated reference genomes for cyclostephanoid diatoms.</title>
        <authorList>
            <person name="Roberts W.R."/>
            <person name="Alverson A.J."/>
        </authorList>
    </citation>
    <scope>NUCLEOTIDE SEQUENCE [LARGE SCALE GENOMIC DNA]</scope>
    <source>
        <strain evidence="2 3">AJA010-31</strain>
    </source>
</reference>
<dbReference type="InterPro" id="IPR029058">
    <property type="entry name" value="AB_hydrolase_fold"/>
</dbReference>
<organism evidence="2 3">
    <name type="scientific">Cyclotella atomus</name>
    <dbReference type="NCBI Taxonomy" id="382360"/>
    <lineage>
        <taxon>Eukaryota</taxon>
        <taxon>Sar</taxon>
        <taxon>Stramenopiles</taxon>
        <taxon>Ochrophyta</taxon>
        <taxon>Bacillariophyta</taxon>
        <taxon>Coscinodiscophyceae</taxon>
        <taxon>Thalassiosirophycidae</taxon>
        <taxon>Stephanodiscales</taxon>
        <taxon>Stephanodiscaceae</taxon>
        <taxon>Cyclotella</taxon>
    </lineage>
</organism>
<accession>A0ABD3PD03</accession>
<evidence type="ECO:0000313" key="3">
    <source>
        <dbReference type="Proteomes" id="UP001530400"/>
    </source>
</evidence>
<dbReference type="PANTHER" id="PTHR12277:SF81">
    <property type="entry name" value="PROTEIN ABHD13"/>
    <property type="match status" value="1"/>
</dbReference>
<sequence>MGETISTLVFRPPKPTHIDPNDYFHLHVDVTSPLYFPKRGSSFIGTACHGTAACGPAGISGMMCGDDSDLISLDRGFLDQDGLCVTDNPIAGGGCRPATVSTGANSRADKAASSGIKYKVPAFFVRRRGAKHTILFSHGNAEDLGMMYKRMKDLALVLCVNVMAYDYTGYGLSCVEVAEDEKDMNEFVEVDKNGKKMSHRELNRSLNVPSENMIYRNIEAAYVYLTQTRGIPSRNIILYGRSLGSGPSCYLAAKTALMGESVGGLILHSPFLSVYKVVADVGVDVRGDLFNNEKRAGNIRCPTLIIHGKQDEVVPFWHAPRLLAAIPPEFRAHPFYVDDLGHNHIESRERDRYIQVITEFLTKYVPPVDENDNTSVLERLMHNKNAFQYDTAQPKPQHTNVIPENERASADEARHNDSAFYINQTWMRHAKVICREVFSDNVICNSALDVVDWSSGGGSREGSGSREGNENANRGNGNASRHHHRAVDARDDTDEFAPWKNEGDRRQDHGQSRTRRSHSDAPATGDIVQIHWPQKKAPLMSKHANKSNSMPVGGNGMKVRMSSATSTRRKSTGRSFMGFRK</sequence>
<evidence type="ECO:0008006" key="4">
    <source>
        <dbReference type="Google" id="ProtNLM"/>
    </source>
</evidence>
<dbReference type="PANTHER" id="PTHR12277">
    <property type="entry name" value="ALPHA/BETA HYDROLASE DOMAIN-CONTAINING PROTEIN"/>
    <property type="match status" value="1"/>
</dbReference>
<feature type="region of interest" description="Disordered" evidence="1">
    <location>
        <begin position="453"/>
        <end position="528"/>
    </location>
</feature>
<dbReference type="EMBL" id="JALLPJ020000670">
    <property type="protein sequence ID" value="KAL3785995.1"/>
    <property type="molecule type" value="Genomic_DNA"/>
</dbReference>
<feature type="compositionally biased region" description="Basic and acidic residues" evidence="1">
    <location>
        <begin position="501"/>
        <end position="511"/>
    </location>
</feature>
<gene>
    <name evidence="2" type="ORF">ACHAWO_012193</name>
</gene>
<feature type="compositionally biased region" description="Low complexity" evidence="1">
    <location>
        <begin position="470"/>
        <end position="479"/>
    </location>
</feature>
<evidence type="ECO:0000256" key="1">
    <source>
        <dbReference type="SAM" id="MobiDB-lite"/>
    </source>
</evidence>
<dbReference type="Gene3D" id="3.40.50.1820">
    <property type="entry name" value="alpha/beta hydrolase"/>
    <property type="match status" value="2"/>
</dbReference>
<keyword evidence="3" id="KW-1185">Reference proteome</keyword>
<dbReference type="Proteomes" id="UP001530400">
    <property type="component" value="Unassembled WGS sequence"/>
</dbReference>
<dbReference type="SUPFAM" id="SSF53474">
    <property type="entry name" value="alpha/beta-Hydrolases"/>
    <property type="match status" value="1"/>
</dbReference>